<dbReference type="InterPro" id="IPR011751">
    <property type="entry name" value="Mxa_paralog_2265"/>
</dbReference>
<dbReference type="NCBIfam" id="TIGR02265">
    <property type="entry name" value="Mxa_TIGR02265"/>
    <property type="match status" value="1"/>
</dbReference>
<accession>A0ABT4A7S9</accession>
<evidence type="ECO:0000313" key="1">
    <source>
        <dbReference type="EMBL" id="MCY1077651.1"/>
    </source>
</evidence>
<dbReference type="RefSeq" id="WP_267536469.1">
    <property type="nucleotide sequence ID" value="NZ_JAPNKA010000001.1"/>
</dbReference>
<name>A0ABT4A7S9_9BACT</name>
<proteinExistence type="predicted"/>
<sequence>MFALVLPMLAERYGDCEEGLRQMGRQASSSFLGSVAGRMMLVVARHNPKLLLGSLPSAFRVATNYGHLHVEWPEAQRGRLVVKNDYMPYLFHEGVVLGLLEAVRTSGVRVLGRPTGDLDSECDFTWA</sequence>
<gene>
    <name evidence="1" type="ORF">OV287_24570</name>
</gene>
<reference evidence="1 2" key="1">
    <citation type="submission" date="2022-11" db="EMBL/GenBank/DDBJ databases">
        <title>Minimal conservation of predation-associated metabolite biosynthetic gene clusters underscores biosynthetic potential of Myxococcota including descriptions for ten novel species: Archangium lansinium sp. nov., Myxococcus landrumus sp. nov., Nannocystis bai.</title>
        <authorList>
            <person name="Ahearne A."/>
            <person name="Stevens C."/>
            <person name="Phillips K."/>
        </authorList>
    </citation>
    <scope>NUCLEOTIDE SEQUENCE [LARGE SCALE GENOMIC DNA]</scope>
    <source>
        <strain evidence="1 2">MIWBW</strain>
    </source>
</reference>
<dbReference type="Pfam" id="PF09536">
    <property type="entry name" value="DUF2378"/>
    <property type="match status" value="1"/>
</dbReference>
<evidence type="ECO:0000313" key="2">
    <source>
        <dbReference type="Proteomes" id="UP001207654"/>
    </source>
</evidence>
<comment type="caution">
    <text evidence="1">The sequence shown here is derived from an EMBL/GenBank/DDBJ whole genome shotgun (WGS) entry which is preliminary data.</text>
</comment>
<dbReference type="Proteomes" id="UP001207654">
    <property type="component" value="Unassembled WGS sequence"/>
</dbReference>
<keyword evidence="2" id="KW-1185">Reference proteome</keyword>
<protein>
    <submittedName>
        <fullName evidence="1">DUF2378 family protein</fullName>
    </submittedName>
</protein>
<organism evidence="1 2">
    <name type="scientific">Archangium lansingense</name>
    <dbReference type="NCBI Taxonomy" id="2995310"/>
    <lineage>
        <taxon>Bacteria</taxon>
        <taxon>Pseudomonadati</taxon>
        <taxon>Myxococcota</taxon>
        <taxon>Myxococcia</taxon>
        <taxon>Myxococcales</taxon>
        <taxon>Cystobacterineae</taxon>
        <taxon>Archangiaceae</taxon>
        <taxon>Archangium</taxon>
    </lineage>
</organism>
<dbReference type="EMBL" id="JAPNKA010000001">
    <property type="protein sequence ID" value="MCY1077651.1"/>
    <property type="molecule type" value="Genomic_DNA"/>
</dbReference>